<proteinExistence type="predicted"/>
<comment type="caution">
    <text evidence="1">The sequence shown here is derived from an EMBL/GenBank/DDBJ whole genome shotgun (WGS) entry which is preliminary data.</text>
</comment>
<evidence type="ECO:0000313" key="1">
    <source>
        <dbReference type="EMBL" id="KKM03846.1"/>
    </source>
</evidence>
<protein>
    <submittedName>
        <fullName evidence="1">Uncharacterized protein</fullName>
    </submittedName>
</protein>
<organism evidence="1">
    <name type="scientific">marine sediment metagenome</name>
    <dbReference type="NCBI Taxonomy" id="412755"/>
    <lineage>
        <taxon>unclassified sequences</taxon>
        <taxon>metagenomes</taxon>
        <taxon>ecological metagenomes</taxon>
    </lineage>
</organism>
<feature type="non-terminal residue" evidence="1">
    <location>
        <position position="1"/>
    </location>
</feature>
<dbReference type="AlphaFoldDB" id="A0A0F9JDG4"/>
<dbReference type="EMBL" id="LAZR01016589">
    <property type="protein sequence ID" value="KKM03846.1"/>
    <property type="molecule type" value="Genomic_DNA"/>
</dbReference>
<sequence>WYLLQEHMATVAESYHPAPTNDNHAR</sequence>
<reference evidence="1" key="1">
    <citation type="journal article" date="2015" name="Nature">
        <title>Complex archaea that bridge the gap between prokaryotes and eukaryotes.</title>
        <authorList>
            <person name="Spang A."/>
            <person name="Saw J.H."/>
            <person name="Jorgensen S.L."/>
            <person name="Zaremba-Niedzwiedzka K."/>
            <person name="Martijn J."/>
            <person name="Lind A.E."/>
            <person name="van Eijk R."/>
            <person name="Schleper C."/>
            <person name="Guy L."/>
            <person name="Ettema T.J."/>
        </authorList>
    </citation>
    <scope>NUCLEOTIDE SEQUENCE</scope>
</reference>
<accession>A0A0F9JDG4</accession>
<gene>
    <name evidence="1" type="ORF">LCGC14_1770280</name>
</gene>
<name>A0A0F9JDG4_9ZZZZ</name>